<sequence>MMLLISISSYAQRTISFAEAAAYKNNPEGIPEDVSYVKDVDNKLPKFVGTWKGVAAGKSIELHLKQILHLPEDEYGFKLDQLVGRTLIKDASTGDTLYNTLNIIDDNNTGFQGSYYFYNENYSMYFFNLNDDFCMDWGDVSITVSPTDPTKLKLYFVRRTGVMMEVSKCPNISTYVPILPKSVELTKQ</sequence>
<organism evidence="1 2">
    <name type="scientific">Pedobacter segetis</name>
    <dbReference type="NCBI Taxonomy" id="2793069"/>
    <lineage>
        <taxon>Bacteria</taxon>
        <taxon>Pseudomonadati</taxon>
        <taxon>Bacteroidota</taxon>
        <taxon>Sphingobacteriia</taxon>
        <taxon>Sphingobacteriales</taxon>
        <taxon>Sphingobacteriaceae</taxon>
        <taxon>Pedobacter</taxon>
    </lineage>
</organism>
<accession>A0ABS1BNH7</accession>
<dbReference type="EMBL" id="JAEHFY010000033">
    <property type="protein sequence ID" value="MBK0384449.1"/>
    <property type="molecule type" value="Genomic_DNA"/>
</dbReference>
<evidence type="ECO:0000313" key="2">
    <source>
        <dbReference type="Proteomes" id="UP000660024"/>
    </source>
</evidence>
<reference evidence="1 2" key="1">
    <citation type="submission" date="2020-12" db="EMBL/GenBank/DDBJ databases">
        <title>Bacterial novel species Pedobacter sp. SD-b isolated from soil.</title>
        <authorList>
            <person name="Jung H.-Y."/>
        </authorList>
    </citation>
    <scope>NUCLEOTIDE SEQUENCE [LARGE SCALE GENOMIC DNA]</scope>
    <source>
        <strain evidence="1 2">SD-b</strain>
    </source>
</reference>
<keyword evidence="2" id="KW-1185">Reference proteome</keyword>
<dbReference type="Proteomes" id="UP000660024">
    <property type="component" value="Unassembled WGS sequence"/>
</dbReference>
<evidence type="ECO:0000313" key="1">
    <source>
        <dbReference type="EMBL" id="MBK0384449.1"/>
    </source>
</evidence>
<evidence type="ECO:0008006" key="3">
    <source>
        <dbReference type="Google" id="ProtNLM"/>
    </source>
</evidence>
<gene>
    <name evidence="1" type="ORF">I5M32_15900</name>
</gene>
<name>A0ABS1BNH7_9SPHI</name>
<protein>
    <recommendedName>
        <fullName evidence="3">DUF1579 domain-containing protein</fullName>
    </recommendedName>
</protein>
<proteinExistence type="predicted"/>
<comment type="caution">
    <text evidence="1">The sequence shown here is derived from an EMBL/GenBank/DDBJ whole genome shotgun (WGS) entry which is preliminary data.</text>
</comment>